<evidence type="ECO:0000256" key="16">
    <source>
        <dbReference type="ARBA" id="ARBA00048679"/>
    </source>
</evidence>
<evidence type="ECO:0000313" key="23">
    <source>
        <dbReference type="EMBL" id="GBM59435.1"/>
    </source>
</evidence>
<keyword evidence="4" id="KW-0597">Phosphoprotein</keyword>
<proteinExistence type="inferred from homology"/>
<dbReference type="PANTHER" id="PTHR11042">
    <property type="entry name" value="EUKARYOTIC TRANSLATION INITIATION FACTOR 2-ALPHA KINASE EIF2-ALPHA KINASE -RELATED"/>
    <property type="match status" value="1"/>
</dbReference>
<dbReference type="SUPFAM" id="SSF56112">
    <property type="entry name" value="Protein kinase-like (PK-like)"/>
    <property type="match status" value="1"/>
</dbReference>
<feature type="region of interest" description="Disordered" evidence="21">
    <location>
        <begin position="433"/>
        <end position="489"/>
    </location>
</feature>
<dbReference type="CDD" id="cd14050">
    <property type="entry name" value="PKc_Myt1"/>
    <property type="match status" value="1"/>
</dbReference>
<evidence type="ECO:0000256" key="18">
    <source>
        <dbReference type="ARBA" id="ARBA00084081"/>
    </source>
</evidence>
<evidence type="ECO:0000256" key="12">
    <source>
        <dbReference type="ARBA" id="ARBA00023136"/>
    </source>
</evidence>
<keyword evidence="11" id="KW-0333">Golgi apparatus</keyword>
<dbReference type="PANTHER" id="PTHR11042:SF183">
    <property type="entry name" value="MEMBRANE-ASSOCIATED TYROSINE- AND THREONINE-SPECIFIC CDC2-INHIBITORY KINASE"/>
    <property type="match status" value="1"/>
</dbReference>
<keyword evidence="5" id="KW-0808">Transferase</keyword>
<feature type="compositionally biased region" description="Low complexity" evidence="21">
    <location>
        <begin position="37"/>
        <end position="55"/>
    </location>
</feature>
<evidence type="ECO:0000256" key="4">
    <source>
        <dbReference type="ARBA" id="ARBA00022553"/>
    </source>
</evidence>
<dbReference type="FunFam" id="1.10.510.10:FF:000315">
    <property type="entry name" value="membrane-associated tyrosine- and threonine-specific cdc2-inhibitory kinase"/>
    <property type="match status" value="1"/>
</dbReference>
<evidence type="ECO:0000256" key="8">
    <source>
        <dbReference type="ARBA" id="ARBA00022777"/>
    </source>
</evidence>
<feature type="compositionally biased region" description="Basic and acidic residues" evidence="21">
    <location>
        <begin position="10"/>
        <end position="24"/>
    </location>
</feature>
<evidence type="ECO:0000256" key="9">
    <source>
        <dbReference type="ARBA" id="ARBA00022840"/>
    </source>
</evidence>
<evidence type="ECO:0000256" key="10">
    <source>
        <dbReference type="ARBA" id="ARBA00022842"/>
    </source>
</evidence>
<dbReference type="AlphaFoldDB" id="A0A4Y2H2W0"/>
<accession>A0A4Y2H2W0</accession>
<evidence type="ECO:0000313" key="24">
    <source>
        <dbReference type="Proteomes" id="UP000499080"/>
    </source>
</evidence>
<comment type="catalytic activity">
    <reaction evidence="15">
        <text>L-threonyl-[protein] + ATP = O-phospho-L-threonyl-[protein] + ADP + H(+)</text>
        <dbReference type="Rhea" id="RHEA:46608"/>
        <dbReference type="Rhea" id="RHEA-COMP:11060"/>
        <dbReference type="Rhea" id="RHEA-COMP:11605"/>
        <dbReference type="ChEBI" id="CHEBI:15378"/>
        <dbReference type="ChEBI" id="CHEBI:30013"/>
        <dbReference type="ChEBI" id="CHEBI:30616"/>
        <dbReference type="ChEBI" id="CHEBI:61977"/>
        <dbReference type="ChEBI" id="CHEBI:456216"/>
        <dbReference type="EC" id="2.7.11.1"/>
    </reaction>
</comment>
<feature type="compositionally biased region" description="Polar residues" evidence="21">
    <location>
        <begin position="444"/>
        <end position="453"/>
    </location>
</feature>
<keyword evidence="6" id="KW-0479">Metal-binding</keyword>
<dbReference type="GO" id="GO:0110031">
    <property type="term" value="P:negative regulation of G2/MI transition of meiotic cell cycle"/>
    <property type="evidence" value="ECO:0007669"/>
    <property type="project" value="TreeGrafter"/>
</dbReference>
<dbReference type="GO" id="GO:0004674">
    <property type="term" value="F:protein serine/threonine kinase activity"/>
    <property type="evidence" value="ECO:0007669"/>
    <property type="project" value="UniProtKB-KW"/>
</dbReference>
<reference evidence="23 24" key="1">
    <citation type="journal article" date="2019" name="Sci. Rep.">
        <title>Orb-weaving spider Araneus ventricosus genome elucidates the spidroin gene catalogue.</title>
        <authorList>
            <person name="Kono N."/>
            <person name="Nakamura H."/>
            <person name="Ohtoshi R."/>
            <person name="Moran D.A.P."/>
            <person name="Shinohara A."/>
            <person name="Yoshida Y."/>
            <person name="Fujiwara M."/>
            <person name="Mori M."/>
            <person name="Tomita M."/>
            <person name="Arakawa K."/>
        </authorList>
    </citation>
    <scope>NUCLEOTIDE SEQUENCE [LARGE SCALE GENOMIC DNA]</scope>
</reference>
<evidence type="ECO:0000256" key="2">
    <source>
        <dbReference type="ARBA" id="ARBA00012513"/>
    </source>
</evidence>
<dbReference type="GO" id="GO:0005634">
    <property type="term" value="C:nucleus"/>
    <property type="evidence" value="ECO:0007669"/>
    <property type="project" value="TreeGrafter"/>
</dbReference>
<dbReference type="Gene3D" id="1.10.510.10">
    <property type="entry name" value="Transferase(Phosphotransferase) domain 1"/>
    <property type="match status" value="1"/>
</dbReference>
<dbReference type="InterPro" id="IPR050339">
    <property type="entry name" value="CC_SR_Kinase"/>
</dbReference>
<evidence type="ECO:0000256" key="3">
    <source>
        <dbReference type="ARBA" id="ARBA00022527"/>
    </source>
</evidence>
<dbReference type="InterPro" id="IPR017441">
    <property type="entry name" value="Protein_kinase_ATP_BS"/>
</dbReference>
<evidence type="ECO:0000256" key="13">
    <source>
        <dbReference type="ARBA" id="ARBA00023306"/>
    </source>
</evidence>
<dbReference type="InterPro" id="IPR011009">
    <property type="entry name" value="Kinase-like_dom_sf"/>
</dbReference>
<comment type="catalytic activity">
    <reaction evidence="16">
        <text>L-seryl-[protein] + ATP = O-phospho-L-seryl-[protein] + ADP + H(+)</text>
        <dbReference type="Rhea" id="RHEA:17989"/>
        <dbReference type="Rhea" id="RHEA-COMP:9863"/>
        <dbReference type="Rhea" id="RHEA-COMP:11604"/>
        <dbReference type="ChEBI" id="CHEBI:15378"/>
        <dbReference type="ChEBI" id="CHEBI:29999"/>
        <dbReference type="ChEBI" id="CHEBI:30616"/>
        <dbReference type="ChEBI" id="CHEBI:83421"/>
        <dbReference type="ChEBI" id="CHEBI:456216"/>
        <dbReference type="EC" id="2.7.11.1"/>
    </reaction>
</comment>
<dbReference type="FunFam" id="3.30.200.20:FF:000280">
    <property type="entry name" value="membrane-associated tyrosine- and threonine-specific cdc2-inhibitory kinase"/>
    <property type="match status" value="1"/>
</dbReference>
<dbReference type="PROSITE" id="PS50011">
    <property type="entry name" value="PROTEIN_KINASE_DOM"/>
    <property type="match status" value="1"/>
</dbReference>
<evidence type="ECO:0000256" key="7">
    <source>
        <dbReference type="ARBA" id="ARBA00022741"/>
    </source>
</evidence>
<feature type="domain" description="Protein kinase" evidence="22">
    <location>
        <begin position="87"/>
        <end position="334"/>
    </location>
</feature>
<dbReference type="PROSITE" id="PS00108">
    <property type="entry name" value="PROTEIN_KINASE_ST"/>
    <property type="match status" value="1"/>
</dbReference>
<dbReference type="InterPro" id="IPR008271">
    <property type="entry name" value="Ser/Thr_kinase_AS"/>
</dbReference>
<dbReference type="Proteomes" id="UP000499080">
    <property type="component" value="Unassembled WGS sequence"/>
</dbReference>
<keyword evidence="24" id="KW-1185">Reference proteome</keyword>
<dbReference type="InterPro" id="IPR000719">
    <property type="entry name" value="Prot_kinase_dom"/>
</dbReference>
<dbReference type="SMART" id="SM00220">
    <property type="entry name" value="S_TKc"/>
    <property type="match status" value="1"/>
</dbReference>
<gene>
    <name evidence="23" type="primary">pkmyt1</name>
    <name evidence="23" type="ORF">AVEN_117639_1</name>
</gene>
<dbReference type="GO" id="GO:0000139">
    <property type="term" value="C:Golgi membrane"/>
    <property type="evidence" value="ECO:0007669"/>
    <property type="project" value="UniProtKB-SubCell"/>
</dbReference>
<dbReference type="PROSITE" id="PS00107">
    <property type="entry name" value="PROTEIN_KINASE_ATP"/>
    <property type="match status" value="1"/>
</dbReference>
<protein>
    <recommendedName>
        <fullName evidence="17">Membrane-associated tyrosine- and threonine-specific cdc2-inhibitory kinase</fullName>
        <ecNumber evidence="2">2.7.11.1</ecNumber>
    </recommendedName>
    <alternativeName>
        <fullName evidence="18">Myt1 kinase</fullName>
    </alternativeName>
</protein>
<evidence type="ECO:0000256" key="20">
    <source>
        <dbReference type="RuleBase" id="RU000304"/>
    </source>
</evidence>
<feature type="binding site" evidence="19">
    <location>
        <position position="125"/>
    </location>
    <ligand>
        <name>ATP</name>
        <dbReference type="ChEBI" id="CHEBI:30616"/>
    </ligand>
</feature>
<evidence type="ECO:0000256" key="21">
    <source>
        <dbReference type="SAM" id="MobiDB-lite"/>
    </source>
</evidence>
<evidence type="ECO:0000256" key="19">
    <source>
        <dbReference type="PROSITE-ProRule" id="PRU10141"/>
    </source>
</evidence>
<dbReference type="GO" id="GO:0005524">
    <property type="term" value="F:ATP binding"/>
    <property type="evidence" value="ECO:0007669"/>
    <property type="project" value="UniProtKB-UniRule"/>
</dbReference>
<keyword evidence="7 19" id="KW-0547">Nucleotide-binding</keyword>
<feature type="region of interest" description="Disordered" evidence="21">
    <location>
        <begin position="1"/>
        <end position="60"/>
    </location>
</feature>
<evidence type="ECO:0000256" key="17">
    <source>
        <dbReference type="ARBA" id="ARBA00074601"/>
    </source>
</evidence>
<dbReference type="Gene3D" id="3.30.200.20">
    <property type="entry name" value="Phosphorylase Kinase, domain 1"/>
    <property type="match status" value="1"/>
</dbReference>
<evidence type="ECO:0000256" key="15">
    <source>
        <dbReference type="ARBA" id="ARBA00047899"/>
    </source>
</evidence>
<organism evidence="23 24">
    <name type="scientific">Araneus ventricosus</name>
    <name type="common">Orbweaver spider</name>
    <name type="synonym">Epeira ventricosa</name>
    <dbReference type="NCBI Taxonomy" id="182803"/>
    <lineage>
        <taxon>Eukaryota</taxon>
        <taxon>Metazoa</taxon>
        <taxon>Ecdysozoa</taxon>
        <taxon>Arthropoda</taxon>
        <taxon>Chelicerata</taxon>
        <taxon>Arachnida</taxon>
        <taxon>Araneae</taxon>
        <taxon>Araneomorphae</taxon>
        <taxon>Entelegynae</taxon>
        <taxon>Araneoidea</taxon>
        <taxon>Araneidae</taxon>
        <taxon>Araneus</taxon>
    </lineage>
</organism>
<keyword evidence="3 20" id="KW-0723">Serine/threonine-protein kinase</keyword>
<evidence type="ECO:0000256" key="5">
    <source>
        <dbReference type="ARBA" id="ARBA00022679"/>
    </source>
</evidence>
<evidence type="ECO:0000256" key="6">
    <source>
        <dbReference type="ARBA" id="ARBA00022723"/>
    </source>
</evidence>
<dbReference type="Pfam" id="PF00069">
    <property type="entry name" value="Pkinase"/>
    <property type="match status" value="1"/>
</dbReference>
<keyword evidence="9 19" id="KW-0067">ATP-binding</keyword>
<comment type="similarity">
    <text evidence="14">Belongs to the protein kinase superfamily. Ser/Thr protein kinase family. GCN2 subfamily.</text>
</comment>
<evidence type="ECO:0000256" key="14">
    <source>
        <dbReference type="ARBA" id="ARBA00037982"/>
    </source>
</evidence>
<dbReference type="GO" id="GO:0046872">
    <property type="term" value="F:metal ion binding"/>
    <property type="evidence" value="ECO:0007669"/>
    <property type="project" value="UniProtKB-KW"/>
</dbReference>
<name>A0A4Y2H2W0_ARAVE</name>
<sequence length="489" mass="55572">MKSPLPTPKFYHEKSFSSKKERLPRSIVKPPPTPRVRYSSLGRSINSSNSRSVNSDRAQSISFRDSKSSLSSNYDSNSDQLYFHQCFEVICKLGSGSFGDVFKVKCFEDGKFYAVKKAKEPFIGKADRERKLQEVQKHEQLPSHPNCVKFYKAWEEKQILYIQIELCKCSLSQYAEENHDITENIVWYFLCDLLQAVKHLHDHNLVHLDIKPENIFITEDGICKLGDFGLVHDITKPISDACEGDPKYIAPEVMEGKFTKAADIFSLGITILEVAVDLDLPNGDETWHKLRNLQIPLSFLRALSFQLNQVITLMMEPNYEKRMSVDEILKLDVIKKMLIKRRKMIQSLELKKKTSGSDGSFFSDWSSNVSDDVFESIPILMNTSASKPCYEKSLSVDEQVIPNKSFESSRPRCGVSTPSSFRYYLDYHNSGSPCLSGSRRKQSSPRGDSSPVFTKSPRLQLFNSNSDDEDASNQPTKNLLSVFDALSPS</sequence>
<evidence type="ECO:0000256" key="1">
    <source>
        <dbReference type="ARBA" id="ARBA00004395"/>
    </source>
</evidence>
<keyword evidence="12" id="KW-0472">Membrane</keyword>
<keyword evidence="13" id="KW-0131">Cell cycle</keyword>
<dbReference type="EMBL" id="BGPR01001682">
    <property type="protein sequence ID" value="GBM59435.1"/>
    <property type="molecule type" value="Genomic_DNA"/>
</dbReference>
<dbReference type="EC" id="2.7.11.1" evidence="2"/>
<comment type="caution">
    <text evidence="23">The sequence shown here is derived from an EMBL/GenBank/DDBJ whole genome shotgun (WGS) entry which is preliminary data.</text>
</comment>
<keyword evidence="8 23" id="KW-0418">Kinase</keyword>
<evidence type="ECO:0000259" key="22">
    <source>
        <dbReference type="PROSITE" id="PS50011"/>
    </source>
</evidence>
<evidence type="ECO:0000256" key="11">
    <source>
        <dbReference type="ARBA" id="ARBA00023034"/>
    </source>
</evidence>
<keyword evidence="10" id="KW-0460">Magnesium</keyword>
<dbReference type="OrthoDB" id="5337378at2759"/>
<dbReference type="GO" id="GO:0051321">
    <property type="term" value="P:meiotic cell cycle"/>
    <property type="evidence" value="ECO:0007669"/>
    <property type="project" value="TreeGrafter"/>
</dbReference>
<comment type="subcellular location">
    <subcellularLocation>
        <location evidence="1">Golgi apparatus membrane</location>
        <topology evidence="1">Peripheral membrane protein</topology>
    </subcellularLocation>
</comment>